<feature type="region of interest" description="Disordered" evidence="1">
    <location>
        <begin position="1"/>
        <end position="25"/>
    </location>
</feature>
<dbReference type="AlphaFoldDB" id="A0AAD1XGV0"/>
<feature type="compositionally biased region" description="Basic and acidic residues" evidence="1">
    <location>
        <begin position="189"/>
        <end position="200"/>
    </location>
</feature>
<evidence type="ECO:0000313" key="2">
    <source>
        <dbReference type="EMBL" id="CAI2372237.1"/>
    </source>
</evidence>
<accession>A0AAD1XGV0</accession>
<proteinExistence type="predicted"/>
<organism evidence="2 3">
    <name type="scientific">Euplotes crassus</name>
    <dbReference type="NCBI Taxonomy" id="5936"/>
    <lineage>
        <taxon>Eukaryota</taxon>
        <taxon>Sar</taxon>
        <taxon>Alveolata</taxon>
        <taxon>Ciliophora</taxon>
        <taxon>Intramacronucleata</taxon>
        <taxon>Spirotrichea</taxon>
        <taxon>Hypotrichia</taxon>
        <taxon>Euplotida</taxon>
        <taxon>Euplotidae</taxon>
        <taxon>Moneuplotes</taxon>
    </lineage>
</organism>
<feature type="compositionally biased region" description="Polar residues" evidence="1">
    <location>
        <begin position="239"/>
        <end position="256"/>
    </location>
</feature>
<sequence length="288" mass="32422">MSEGSSVHNQSDPNQDGGSSKRIARVRYDSFKNITIDETEMKKNQKKPGKIASVLLSIFTCNRCCKGVNNNQIKPQKKVRTSLNNSEINSFIQSRDNARQSNPNIGILSINTQQQTPNMEKRELERQGSVSSEEEKKTNNAPLDPLIQGEFKKTKMTLKEKRQKKIENNEIDEEDETKVENSSNICQNKDSDKTTKDNKGIKPSKLESMNSDKKAPNDTPFLTKRPQGKLKTIEESMKNILQNNENVDESGSNNHSFGKIKFQSEGRDSLLKLQAAGLGDHIAPSHKF</sequence>
<feature type="compositionally biased region" description="Polar residues" evidence="1">
    <location>
        <begin position="108"/>
        <end position="118"/>
    </location>
</feature>
<keyword evidence="3" id="KW-1185">Reference proteome</keyword>
<dbReference type="EMBL" id="CAMPGE010013507">
    <property type="protein sequence ID" value="CAI2372237.1"/>
    <property type="molecule type" value="Genomic_DNA"/>
</dbReference>
<dbReference type="Proteomes" id="UP001295684">
    <property type="component" value="Unassembled WGS sequence"/>
</dbReference>
<gene>
    <name evidence="2" type="ORF">ECRASSUSDP1_LOCUS13565</name>
</gene>
<feature type="region of interest" description="Disordered" evidence="1">
    <location>
        <begin position="108"/>
        <end position="259"/>
    </location>
</feature>
<evidence type="ECO:0000313" key="3">
    <source>
        <dbReference type="Proteomes" id="UP001295684"/>
    </source>
</evidence>
<protein>
    <submittedName>
        <fullName evidence="2">Uncharacterized protein</fullName>
    </submittedName>
</protein>
<feature type="compositionally biased region" description="Basic and acidic residues" evidence="1">
    <location>
        <begin position="150"/>
        <end position="168"/>
    </location>
</feature>
<feature type="compositionally biased region" description="Polar residues" evidence="1">
    <location>
        <begin position="1"/>
        <end position="18"/>
    </location>
</feature>
<comment type="caution">
    <text evidence="2">The sequence shown here is derived from an EMBL/GenBank/DDBJ whole genome shotgun (WGS) entry which is preliminary data.</text>
</comment>
<name>A0AAD1XGV0_EUPCR</name>
<evidence type="ECO:0000256" key="1">
    <source>
        <dbReference type="SAM" id="MobiDB-lite"/>
    </source>
</evidence>
<reference evidence="2" key="1">
    <citation type="submission" date="2023-07" db="EMBL/GenBank/DDBJ databases">
        <authorList>
            <consortium name="AG Swart"/>
            <person name="Singh M."/>
            <person name="Singh A."/>
            <person name="Seah K."/>
            <person name="Emmerich C."/>
        </authorList>
    </citation>
    <scope>NUCLEOTIDE SEQUENCE</scope>
    <source>
        <strain evidence="2">DP1</strain>
    </source>
</reference>